<organism evidence="2">
    <name type="scientific">uncultured Caudovirales phage</name>
    <dbReference type="NCBI Taxonomy" id="2100421"/>
    <lineage>
        <taxon>Viruses</taxon>
        <taxon>Duplodnaviria</taxon>
        <taxon>Heunggongvirae</taxon>
        <taxon>Uroviricota</taxon>
        <taxon>Caudoviricetes</taxon>
        <taxon>Peduoviridae</taxon>
        <taxon>Maltschvirus</taxon>
        <taxon>Maltschvirus maltsch</taxon>
    </lineage>
</organism>
<gene>
    <name evidence="2" type="ORF">UFOVP570_10</name>
</gene>
<name>A0A6J5MST7_9CAUD</name>
<evidence type="ECO:0000313" key="2">
    <source>
        <dbReference type="EMBL" id="CAB4150215.1"/>
    </source>
</evidence>
<dbReference type="Gene3D" id="1.10.10.60">
    <property type="entry name" value="Homeodomain-like"/>
    <property type="match status" value="1"/>
</dbReference>
<reference evidence="2" key="1">
    <citation type="submission" date="2020-04" db="EMBL/GenBank/DDBJ databases">
        <authorList>
            <person name="Chiriac C."/>
            <person name="Salcher M."/>
            <person name="Ghai R."/>
            <person name="Kavagutti S V."/>
        </authorList>
    </citation>
    <scope>NUCLEOTIDE SEQUENCE</scope>
</reference>
<dbReference type="EMBL" id="LR796541">
    <property type="protein sequence ID" value="CAB4150215.1"/>
    <property type="molecule type" value="Genomic_DNA"/>
</dbReference>
<feature type="region of interest" description="Disordered" evidence="1">
    <location>
        <begin position="1"/>
        <end position="20"/>
    </location>
</feature>
<protein>
    <recommendedName>
        <fullName evidence="3">Terminase small subunit</fullName>
    </recommendedName>
</protein>
<proteinExistence type="predicted"/>
<evidence type="ECO:0000256" key="1">
    <source>
        <dbReference type="SAM" id="MobiDB-lite"/>
    </source>
</evidence>
<evidence type="ECO:0008006" key="3">
    <source>
        <dbReference type="Google" id="ProtNLM"/>
    </source>
</evidence>
<sequence>MSDEIILGSEAGRPTKKTEQRVEALLQSLRAGASRQRSAALAGIHRDTLNEWMKQDPAFSDAIEKAEAFAEARFLSRVATAAENERSWQAAAWILERRFPNEWRKREGVEFSGVNGQAIEVKTVGDPAEEQRRLSAALGLLEQLGVVSRPDDTIISTGDSDPETT</sequence>
<accession>A0A6J5MST7</accession>